<dbReference type="InterPro" id="IPR016651">
    <property type="entry name" value="LCMT1"/>
</dbReference>
<evidence type="ECO:0000256" key="5">
    <source>
        <dbReference type="ARBA" id="ARBA00022603"/>
    </source>
</evidence>
<evidence type="ECO:0000256" key="8">
    <source>
        <dbReference type="PIRNR" id="PIRNR016305"/>
    </source>
</evidence>
<proteinExistence type="inferred from homology"/>
<dbReference type="EMBL" id="KV454015">
    <property type="protein sequence ID" value="ODV94712.1"/>
    <property type="molecule type" value="Genomic_DNA"/>
</dbReference>
<reference evidence="11" key="1">
    <citation type="submission" date="2016-05" db="EMBL/GenBank/DDBJ databases">
        <title>Comparative genomics of biotechnologically important yeasts.</title>
        <authorList>
            <consortium name="DOE Joint Genome Institute"/>
            <person name="Riley R."/>
            <person name="Haridas S."/>
            <person name="Wolfe K.H."/>
            <person name="Lopes M.R."/>
            <person name="Hittinger C.T."/>
            <person name="Goker M."/>
            <person name="Salamov A."/>
            <person name="Wisecaver J."/>
            <person name="Long T.M."/>
            <person name="Aerts A.L."/>
            <person name="Barry K."/>
            <person name="Choi C."/>
            <person name="Clum A."/>
            <person name="Coughlan A.Y."/>
            <person name="Deshpande S."/>
            <person name="Douglass A.P."/>
            <person name="Hanson S.J."/>
            <person name="Klenk H.-P."/>
            <person name="Labutti K."/>
            <person name="Lapidus A."/>
            <person name="Lindquist E."/>
            <person name="Lipzen A."/>
            <person name="Meier-Kolthoff J.P."/>
            <person name="Ohm R.A."/>
            <person name="Otillar R.P."/>
            <person name="Pangilinan J."/>
            <person name="Peng Y."/>
            <person name="Rokas A."/>
            <person name="Rosa C.A."/>
            <person name="Scheuner C."/>
            <person name="Sibirny A.A."/>
            <person name="Slot J.C."/>
            <person name="Stielow J.B."/>
            <person name="Sun H."/>
            <person name="Kurtzman C.P."/>
            <person name="Blackwell M."/>
            <person name="Grigoriev I.V."/>
            <person name="Jeffries T.W."/>
        </authorList>
    </citation>
    <scope>NUCLEOTIDE SEQUENCE [LARGE SCALE GENOMIC DNA]</scope>
    <source>
        <strain evidence="11">NRRL Y-2460</strain>
    </source>
</reference>
<dbReference type="PANTHER" id="PTHR13600:SF21">
    <property type="entry name" value="LEUCINE CARBOXYL METHYLTRANSFERASE 1"/>
    <property type="match status" value="1"/>
</dbReference>
<feature type="binding site" evidence="9">
    <location>
        <begin position="186"/>
        <end position="187"/>
    </location>
    <ligand>
        <name>S-adenosyl-L-methionine</name>
        <dbReference type="ChEBI" id="CHEBI:59789"/>
    </ligand>
</feature>
<dbReference type="SUPFAM" id="SSF53335">
    <property type="entry name" value="S-adenosyl-L-methionine-dependent methyltransferases"/>
    <property type="match status" value="1"/>
</dbReference>
<dbReference type="GO" id="GO:0032259">
    <property type="term" value="P:methylation"/>
    <property type="evidence" value="ECO:0007669"/>
    <property type="project" value="UniProtKB-KW"/>
</dbReference>
<keyword evidence="7 8" id="KW-0949">S-adenosyl-L-methionine</keyword>
<feature type="binding site" evidence="9">
    <location>
        <position position="78"/>
    </location>
    <ligand>
        <name>S-adenosyl-L-methionine</name>
        <dbReference type="ChEBI" id="CHEBI:59789"/>
    </ligand>
</feature>
<evidence type="ECO:0000256" key="2">
    <source>
        <dbReference type="ARBA" id="ARBA00010703"/>
    </source>
</evidence>
<dbReference type="InterPro" id="IPR007213">
    <property type="entry name" value="Ppm1/Ppm2/Tcmp"/>
</dbReference>
<evidence type="ECO:0000256" key="4">
    <source>
        <dbReference type="ARBA" id="ARBA00017497"/>
    </source>
</evidence>
<organism evidence="10 11">
    <name type="scientific">Pachysolen tannophilus NRRL Y-2460</name>
    <dbReference type="NCBI Taxonomy" id="669874"/>
    <lineage>
        <taxon>Eukaryota</taxon>
        <taxon>Fungi</taxon>
        <taxon>Dikarya</taxon>
        <taxon>Ascomycota</taxon>
        <taxon>Saccharomycotina</taxon>
        <taxon>Pichiomycetes</taxon>
        <taxon>Pachysolenaceae</taxon>
        <taxon>Pachysolen</taxon>
    </lineage>
</organism>
<dbReference type="InterPro" id="IPR029063">
    <property type="entry name" value="SAM-dependent_MTases_sf"/>
</dbReference>
<accession>A0A1E4TSI6</accession>
<dbReference type="AlphaFoldDB" id="A0A1E4TSI6"/>
<comment type="catalytic activity">
    <reaction evidence="1 8">
        <text>[phosphatase 2A protein]-C-terminal L-leucine + S-adenosyl-L-methionine = [phosphatase 2A protein]-C-terminal L-leucine methyl ester + S-adenosyl-L-homocysteine</text>
        <dbReference type="Rhea" id="RHEA:48544"/>
        <dbReference type="Rhea" id="RHEA-COMP:12134"/>
        <dbReference type="Rhea" id="RHEA-COMP:12135"/>
        <dbReference type="ChEBI" id="CHEBI:57856"/>
        <dbReference type="ChEBI" id="CHEBI:59789"/>
        <dbReference type="ChEBI" id="CHEBI:90516"/>
        <dbReference type="ChEBI" id="CHEBI:90517"/>
        <dbReference type="EC" id="2.1.1.233"/>
    </reaction>
</comment>
<evidence type="ECO:0000313" key="10">
    <source>
        <dbReference type="EMBL" id="ODV94712.1"/>
    </source>
</evidence>
<keyword evidence="6 8" id="KW-0808">Transferase</keyword>
<dbReference type="STRING" id="669874.A0A1E4TSI6"/>
<feature type="binding site" evidence="9">
    <location>
        <position position="105"/>
    </location>
    <ligand>
        <name>S-adenosyl-L-methionine</name>
        <dbReference type="ChEBI" id="CHEBI:59789"/>
    </ligand>
</feature>
<evidence type="ECO:0000313" key="11">
    <source>
        <dbReference type="Proteomes" id="UP000094236"/>
    </source>
</evidence>
<keyword evidence="5 8" id="KW-0489">Methyltransferase</keyword>
<dbReference type="OrthoDB" id="203237at2759"/>
<feature type="binding site" evidence="9">
    <location>
        <position position="213"/>
    </location>
    <ligand>
        <name>S-adenosyl-L-methionine</name>
        <dbReference type="ChEBI" id="CHEBI:59789"/>
    </ligand>
</feature>
<dbReference type="GO" id="GO:0018423">
    <property type="term" value="F:protein C-terminal leucine carboxyl O-methyltransferase activity"/>
    <property type="evidence" value="ECO:0007669"/>
    <property type="project" value="UniProtKB-EC"/>
</dbReference>
<comment type="similarity">
    <text evidence="2 8">Belongs to the methyltransferase superfamily. LCMT family.</text>
</comment>
<dbReference type="EC" id="2.1.1.233" evidence="3 8"/>
<dbReference type="PANTHER" id="PTHR13600">
    <property type="entry name" value="LEUCINE CARBOXYL METHYLTRANSFERASE"/>
    <property type="match status" value="1"/>
</dbReference>
<evidence type="ECO:0000256" key="7">
    <source>
        <dbReference type="ARBA" id="ARBA00022691"/>
    </source>
</evidence>
<evidence type="ECO:0000256" key="9">
    <source>
        <dbReference type="PIRSR" id="PIRSR016305-1"/>
    </source>
</evidence>
<dbReference type="Gene3D" id="3.40.50.150">
    <property type="entry name" value="Vaccinia Virus protein VP39"/>
    <property type="match status" value="1"/>
</dbReference>
<comment type="function">
    <text evidence="8">Methylates the carboxyl group of the C-terminal leucine residue of protein phosphatase 2A catalytic subunits to form alpha-leucine ester residues.</text>
</comment>
<keyword evidence="11" id="KW-1185">Reference proteome</keyword>
<dbReference type="Pfam" id="PF04072">
    <property type="entry name" value="LCM"/>
    <property type="match status" value="1"/>
</dbReference>
<evidence type="ECO:0000256" key="1">
    <source>
        <dbReference type="ARBA" id="ARBA00000724"/>
    </source>
</evidence>
<evidence type="ECO:0000256" key="6">
    <source>
        <dbReference type="ARBA" id="ARBA00022679"/>
    </source>
</evidence>
<gene>
    <name evidence="10" type="ORF">PACTADRAFT_43283</name>
</gene>
<evidence type="ECO:0000256" key="3">
    <source>
        <dbReference type="ARBA" id="ARBA00012834"/>
    </source>
</evidence>
<dbReference type="PIRSF" id="PIRSF016305">
    <property type="entry name" value="LCM_mtfrase"/>
    <property type="match status" value="1"/>
</dbReference>
<protein>
    <recommendedName>
        <fullName evidence="4 8">Leucine carboxyl methyltransferase 1</fullName>
        <ecNumber evidence="3 8">2.1.1.233</ecNumber>
    </recommendedName>
</protein>
<dbReference type="Proteomes" id="UP000094236">
    <property type="component" value="Unassembled WGS sequence"/>
</dbReference>
<sequence length="355" mass="41410">MNARKDKVIRSTDVDALSSRYFAVKKDYIDDPYMDIMVDGLKELLPFTSNINFSISRNLKSAFETPKLPAINRGTYIRTKSIDLVVEQFLRKFKEEPEVQVVSIGAGSDTRPFKFLSLYSNLKYFEYDFVESVKIKKAIILRNKELSSIVKFQNLNDVEKDFSNYQEFLRYDENLFTPNYNLCPIDLRLLGDKYNINSLQNLNPNIPTLILGECVLCYMEPADANQVIKFFHDNLNKSSILLYEPIGGDDNFGNVMVKNLSSRGISLPNLMHYNTLEKQFERFTKELKIENLQIADMNFVLNNWIDGDELNRINHLEFLDEVEEIVLMNKHYCLILAQWGDLNFKPIQKFQLVHE</sequence>
<name>A0A1E4TSI6_PACTA</name>